<reference evidence="5" key="1">
    <citation type="submission" date="2021-07" db="EMBL/GenBank/DDBJ databases">
        <authorList>
            <person name="Durling M."/>
        </authorList>
    </citation>
    <scope>NUCLEOTIDE SEQUENCE</scope>
</reference>
<dbReference type="SMART" id="SM01041">
    <property type="entry name" value="BRO1"/>
    <property type="match status" value="2"/>
</dbReference>
<evidence type="ECO:0000259" key="4">
    <source>
        <dbReference type="PROSITE" id="PS51180"/>
    </source>
</evidence>
<dbReference type="AlphaFoldDB" id="A0A9N9PY12"/>
<evidence type="ECO:0000313" key="6">
    <source>
        <dbReference type="Proteomes" id="UP000696280"/>
    </source>
</evidence>
<organism evidence="5 6">
    <name type="scientific">Hymenoscyphus fraxineus</name>
    <dbReference type="NCBI Taxonomy" id="746836"/>
    <lineage>
        <taxon>Eukaryota</taxon>
        <taxon>Fungi</taxon>
        <taxon>Dikarya</taxon>
        <taxon>Ascomycota</taxon>
        <taxon>Pezizomycotina</taxon>
        <taxon>Leotiomycetes</taxon>
        <taxon>Helotiales</taxon>
        <taxon>Helotiaceae</taxon>
        <taxon>Hymenoscyphus</taxon>
    </lineage>
</organism>
<evidence type="ECO:0000256" key="2">
    <source>
        <dbReference type="ARBA" id="ARBA00022193"/>
    </source>
</evidence>
<proteinExistence type="inferred from homology"/>
<gene>
    <name evidence="5" type="ORF">HYFRA_00012631</name>
</gene>
<comment type="caution">
    <text evidence="5">The sequence shown here is derived from an EMBL/GenBank/DDBJ whole genome shotgun (WGS) entry which is preliminary data.</text>
</comment>
<feature type="compositionally biased region" description="Acidic residues" evidence="3">
    <location>
        <begin position="446"/>
        <end position="455"/>
    </location>
</feature>
<feature type="compositionally biased region" description="Acidic residues" evidence="3">
    <location>
        <begin position="860"/>
        <end position="869"/>
    </location>
</feature>
<dbReference type="CDD" id="cd09245">
    <property type="entry name" value="BRO1_UmRIM23-like"/>
    <property type="match status" value="1"/>
</dbReference>
<dbReference type="OrthoDB" id="10266451at2759"/>
<dbReference type="InterPro" id="IPR004328">
    <property type="entry name" value="BRO1_dom"/>
</dbReference>
<feature type="region of interest" description="Disordered" evidence="3">
    <location>
        <begin position="439"/>
        <end position="468"/>
    </location>
</feature>
<accession>A0A9N9PY12</accession>
<dbReference type="InterPro" id="IPR038499">
    <property type="entry name" value="BRO1_sf"/>
</dbReference>
<evidence type="ECO:0000313" key="5">
    <source>
        <dbReference type="EMBL" id="CAG8959915.1"/>
    </source>
</evidence>
<dbReference type="GO" id="GO:0005886">
    <property type="term" value="C:plasma membrane"/>
    <property type="evidence" value="ECO:0007669"/>
    <property type="project" value="TreeGrafter"/>
</dbReference>
<dbReference type="InterPro" id="IPR037505">
    <property type="entry name" value="pH-resp_palC"/>
</dbReference>
<feature type="domain" description="BRO1" evidence="4">
    <location>
        <begin position="1"/>
        <end position="690"/>
    </location>
</feature>
<dbReference type="Proteomes" id="UP000696280">
    <property type="component" value="Unassembled WGS sequence"/>
</dbReference>
<evidence type="ECO:0000256" key="1">
    <source>
        <dbReference type="ARBA" id="ARBA00010997"/>
    </source>
</evidence>
<sequence>MPFPFVLPTTSPFSFSKHFSSDSHPSLPLSASTYRGVLRDCLKKHKRLPPHEQSSNLGNVILALNNYIPYLLALDEGLGSRPVAGEEIDVLLKDTPTLQWRSTISDNPIPGRDRGKVKIASLEYEIYFVLSILGYAQTLLARASLHPLYSSANASPSTEQRTLAITTATKHLLSAASVHDYISTRTDQLSSDPPCVDITKTAFRAFSSLAMAEATLLAVLKDDPYPAAVAQDRNKNDKEWMIKAPEIPKVRAHLFARLCLAAAEHAANAHSLLSTASGKGKVDADLLRYVEDLRKTGRGKACRFFGIDAELGGQTGVGIAWLQAGTYELGFSSARKEDGSKKSLSLGRLKKDWTEKKEDKRIEKGAAWGSDAGRLEESRVIEMLDKKWNKMNDTINTQIIPPIGPLMASMPSGREIHSMKPFVPPTLDHSVLEAMRAPPDRVDDYGSAEDSDEEGGTQTPRLPPHEQSSNLGNVILALNNYIPYLLALDEGLGSRPVAGEEIDVLLKDTPTLQWRSTISDNPIPGRDRGKVKIASLEYEIYFVLSILGYAQTLLARASLHPLYSSANASPSTEQRTLAITTATKHLLSAASVHDYISTRTDQLSSDPPCVDITKTAFRAFSSLAMAEATLLAVLKDDPYPAAVAQDRNKNDKEWMIKAPEIPKVRAHLFARLCLAAAEHAANAHSLLSTASGKGKVDADLLRYVEDLRKTGRGKACRFFGIDAELGGQTGVGIAWLQAGTYELGFSSARKEDGSKKSLSLGRLKKDWTEKKEDKRIEKGAAWGSDAGRLEESRVIEMLDKKWNKMNDTINTQIIPPIGPLMASMPSGREIHSMKPFVPPTLDHSVLEAMRAPPDRVDDYGSAEDSDEEGGTQTPVGAFPGTKTDYRSESRNNYF</sequence>
<dbReference type="PANTHER" id="PTHR40463:SF1">
    <property type="entry name" value="PH-RESPONSE REGULATOR PROTEIN PALC"/>
    <property type="match status" value="1"/>
</dbReference>
<protein>
    <recommendedName>
        <fullName evidence="2">pH-response regulator protein palC</fullName>
    </recommendedName>
</protein>
<evidence type="ECO:0000256" key="3">
    <source>
        <dbReference type="SAM" id="MobiDB-lite"/>
    </source>
</evidence>
<feature type="region of interest" description="Disordered" evidence="3">
    <location>
        <begin position="851"/>
        <end position="894"/>
    </location>
</feature>
<dbReference type="EMBL" id="CAJVRL010000094">
    <property type="protein sequence ID" value="CAG8959915.1"/>
    <property type="molecule type" value="Genomic_DNA"/>
</dbReference>
<dbReference type="GO" id="GO:0071467">
    <property type="term" value="P:cellular response to pH"/>
    <property type="evidence" value="ECO:0007669"/>
    <property type="project" value="InterPro"/>
</dbReference>
<dbReference type="PROSITE" id="PS51180">
    <property type="entry name" value="BRO1"/>
    <property type="match status" value="1"/>
</dbReference>
<dbReference type="FunFam" id="1.25.40.280:FF:000005">
    <property type="entry name" value="pH-response regulator protein palC"/>
    <property type="match status" value="2"/>
</dbReference>
<keyword evidence="6" id="KW-1185">Reference proteome</keyword>
<feature type="compositionally biased region" description="Polar residues" evidence="3">
    <location>
        <begin position="456"/>
        <end position="468"/>
    </location>
</feature>
<comment type="similarity">
    <text evidence="1">Belongs to the palC family.</text>
</comment>
<feature type="compositionally biased region" description="Basic and acidic residues" evidence="3">
    <location>
        <begin position="883"/>
        <end position="894"/>
    </location>
</feature>
<dbReference type="Gene3D" id="1.25.40.280">
    <property type="entry name" value="alix/aip1 like domains"/>
    <property type="match status" value="2"/>
</dbReference>
<dbReference type="PANTHER" id="PTHR40463">
    <property type="entry name" value="PH-RESPONSE REGULATOR PROTEIN PALC"/>
    <property type="match status" value="1"/>
</dbReference>
<name>A0A9N9PY12_9HELO</name>